<dbReference type="Pfam" id="PF13407">
    <property type="entry name" value="Peripla_BP_4"/>
    <property type="match status" value="1"/>
</dbReference>
<dbReference type="PANTHER" id="PTHR46847">
    <property type="entry name" value="D-ALLOSE-BINDING PERIPLASMIC PROTEIN-RELATED"/>
    <property type="match status" value="1"/>
</dbReference>
<dbReference type="EMBL" id="JAKLJA010000001">
    <property type="protein sequence ID" value="MCG5071938.1"/>
    <property type="molecule type" value="Genomic_DNA"/>
</dbReference>
<dbReference type="InterPro" id="IPR028082">
    <property type="entry name" value="Peripla_BP_I"/>
</dbReference>
<protein>
    <submittedName>
        <fullName evidence="5">Substrate-binding domain-containing protein</fullName>
    </submittedName>
</protein>
<keyword evidence="6" id="KW-1185">Reference proteome</keyword>
<dbReference type="AlphaFoldDB" id="A0A9X1RIP9"/>
<evidence type="ECO:0000256" key="1">
    <source>
        <dbReference type="ARBA" id="ARBA00004196"/>
    </source>
</evidence>
<name>A0A9X1RIP9_9BURK</name>
<sequence>MPDEKRRRVVAAGLFAAIGAAQSRASHGATRNFTIALVLKGLPDAFTETMIAAAKVFQAHSPYPFKLLVQGVTTETDSAGQIRLIDALIGQRVNAIVLAPADSRALVPAARRSIRKGILTLAIDNPLDADALRAAGIRVPYVGPDDRRAARLVGDYLAHRLRPGDRVGIIEGVTSARNAQERNAGFREAMQAAHVEIAAIAPGDWGYGKGRLAAAAMLSSQPGIRALLCANDNMARGAVDAVRNAQLSGRVLVTGFNDDDAIKPLIMKGLVLATLNQFAARQAVYGLDVALQALVEQRSQDDLSDFIETPVVLVVKDNV</sequence>
<comment type="similarity">
    <text evidence="2">Belongs to the bacterial solute-binding protein 2 family.</text>
</comment>
<accession>A0A9X1RIP9</accession>
<reference evidence="5" key="1">
    <citation type="submission" date="2022-01" db="EMBL/GenBank/DDBJ databases">
        <title>Genome sequence and assembly of Parabukholderia sp. RG36.</title>
        <authorList>
            <person name="Chhetri G."/>
        </authorList>
    </citation>
    <scope>NUCLEOTIDE SEQUENCE</scope>
    <source>
        <strain evidence="5">RG36</strain>
    </source>
</reference>
<evidence type="ECO:0000256" key="2">
    <source>
        <dbReference type="ARBA" id="ARBA00007639"/>
    </source>
</evidence>
<evidence type="ECO:0000313" key="6">
    <source>
        <dbReference type="Proteomes" id="UP001139308"/>
    </source>
</evidence>
<organism evidence="5 6">
    <name type="scientific">Paraburkholderia tagetis</name>
    <dbReference type="NCBI Taxonomy" id="2913261"/>
    <lineage>
        <taxon>Bacteria</taxon>
        <taxon>Pseudomonadati</taxon>
        <taxon>Pseudomonadota</taxon>
        <taxon>Betaproteobacteria</taxon>
        <taxon>Burkholderiales</taxon>
        <taxon>Burkholderiaceae</taxon>
        <taxon>Paraburkholderia</taxon>
    </lineage>
</organism>
<dbReference type="Proteomes" id="UP001139308">
    <property type="component" value="Unassembled WGS sequence"/>
</dbReference>
<evidence type="ECO:0000259" key="4">
    <source>
        <dbReference type="Pfam" id="PF13407"/>
    </source>
</evidence>
<gene>
    <name evidence="5" type="ORF">L5014_00960</name>
</gene>
<dbReference type="GO" id="GO:0030246">
    <property type="term" value="F:carbohydrate binding"/>
    <property type="evidence" value="ECO:0007669"/>
    <property type="project" value="UniProtKB-ARBA"/>
</dbReference>
<dbReference type="GO" id="GO:0030313">
    <property type="term" value="C:cell envelope"/>
    <property type="evidence" value="ECO:0007669"/>
    <property type="project" value="UniProtKB-SubCell"/>
</dbReference>
<evidence type="ECO:0000313" key="5">
    <source>
        <dbReference type="EMBL" id="MCG5071938.1"/>
    </source>
</evidence>
<dbReference type="RefSeq" id="WP_238461715.1">
    <property type="nucleotide sequence ID" value="NZ_JAKLJA010000001.1"/>
</dbReference>
<dbReference type="PANTHER" id="PTHR46847:SF1">
    <property type="entry name" value="D-ALLOSE-BINDING PERIPLASMIC PROTEIN-RELATED"/>
    <property type="match status" value="1"/>
</dbReference>
<proteinExistence type="inferred from homology"/>
<evidence type="ECO:0000256" key="3">
    <source>
        <dbReference type="ARBA" id="ARBA00022729"/>
    </source>
</evidence>
<dbReference type="SUPFAM" id="SSF53822">
    <property type="entry name" value="Periplasmic binding protein-like I"/>
    <property type="match status" value="1"/>
</dbReference>
<dbReference type="InterPro" id="IPR025997">
    <property type="entry name" value="SBP_2_dom"/>
</dbReference>
<comment type="caution">
    <text evidence="5">The sequence shown here is derived from an EMBL/GenBank/DDBJ whole genome shotgun (WGS) entry which is preliminary data.</text>
</comment>
<feature type="domain" description="Periplasmic binding protein" evidence="4">
    <location>
        <begin position="35"/>
        <end position="294"/>
    </location>
</feature>
<comment type="subcellular location">
    <subcellularLocation>
        <location evidence="1">Cell envelope</location>
    </subcellularLocation>
</comment>
<keyword evidence="3" id="KW-0732">Signal</keyword>
<dbReference type="Gene3D" id="3.40.50.2300">
    <property type="match status" value="2"/>
</dbReference>